<dbReference type="InterPro" id="IPR033856">
    <property type="entry name" value="Trp_halogen"/>
</dbReference>
<keyword evidence="2" id="KW-0274">FAD</keyword>
<dbReference type="PANTHER" id="PTHR43747:SF4">
    <property type="entry name" value="FLAVIN-DEPENDENT TRYPTOPHAN HALOGENASE"/>
    <property type="match status" value="1"/>
</dbReference>
<dbReference type="RefSeq" id="WP_080999443.1">
    <property type="nucleotide sequence ID" value="NZ_CXOI01000026.1"/>
</dbReference>
<evidence type="ECO:0000313" key="3">
    <source>
        <dbReference type="EMBL" id="CTP86881.1"/>
    </source>
</evidence>
<evidence type="ECO:0000256" key="1">
    <source>
        <dbReference type="PIRSR" id="PIRSR011396-1"/>
    </source>
</evidence>
<feature type="binding site" evidence="2">
    <location>
        <position position="374"/>
    </location>
    <ligand>
        <name>L-tryptophan</name>
        <dbReference type="ChEBI" id="CHEBI:57912"/>
    </ligand>
</feature>
<feature type="active site" evidence="1">
    <location>
        <position position="111"/>
    </location>
</feature>
<dbReference type="GO" id="GO:0004497">
    <property type="term" value="F:monooxygenase activity"/>
    <property type="evidence" value="ECO:0007669"/>
    <property type="project" value="InterPro"/>
</dbReference>
<dbReference type="InterPro" id="IPR006905">
    <property type="entry name" value="Flavin_halogenase"/>
</dbReference>
<dbReference type="PIRSF" id="PIRSF011396">
    <property type="entry name" value="Trp_halogenase"/>
    <property type="match status" value="1"/>
</dbReference>
<dbReference type="AlphaFoldDB" id="A0A0K2ZM60"/>
<evidence type="ECO:0000256" key="2">
    <source>
        <dbReference type="PIRSR" id="PIRSR011396-2"/>
    </source>
</evidence>
<protein>
    <submittedName>
        <fullName evidence="3">Tryptophan halogenase</fullName>
    </submittedName>
</protein>
<dbReference type="EMBL" id="CXOI01000026">
    <property type="protein sequence ID" value="CTP86881.1"/>
    <property type="molecule type" value="Genomic_DNA"/>
</dbReference>
<dbReference type="GO" id="GO:0000166">
    <property type="term" value="F:nucleotide binding"/>
    <property type="evidence" value="ECO:0007669"/>
    <property type="project" value="UniProtKB-KW"/>
</dbReference>
<proteinExistence type="predicted"/>
<dbReference type="Gene3D" id="3.50.50.60">
    <property type="entry name" value="FAD/NAD(P)-binding domain"/>
    <property type="match status" value="1"/>
</dbReference>
<feature type="binding site" evidence="2">
    <location>
        <position position="365"/>
    </location>
    <ligand>
        <name>FAD</name>
        <dbReference type="ChEBI" id="CHEBI:57692"/>
    </ligand>
</feature>
<feature type="binding site" evidence="2">
    <location>
        <begin position="45"/>
        <end position="48"/>
    </location>
    <ligand>
        <name>FAD</name>
        <dbReference type="ChEBI" id="CHEBI:57692"/>
    </ligand>
</feature>
<gene>
    <name evidence="3" type="ORF">XTALMG727_1829</name>
</gene>
<dbReference type="SUPFAM" id="SSF51905">
    <property type="entry name" value="FAD/NAD(P)-binding domain"/>
    <property type="match status" value="1"/>
</dbReference>
<dbReference type="PANTHER" id="PTHR43747">
    <property type="entry name" value="FAD-BINDING PROTEIN"/>
    <property type="match status" value="1"/>
</dbReference>
<reference evidence="4" key="1">
    <citation type="submission" date="2015-07" db="EMBL/GenBank/DDBJ databases">
        <authorList>
            <person name="Wibberg D."/>
        </authorList>
    </citation>
    <scope>NUCLEOTIDE SEQUENCE [LARGE SCALE GENOMIC DNA]</scope>
</reference>
<feature type="binding site" evidence="2">
    <location>
        <position position="378"/>
    </location>
    <ligand>
        <name>FAD</name>
        <dbReference type="ChEBI" id="CHEBI:57692"/>
    </ligand>
</feature>
<feature type="binding site" evidence="2">
    <location>
        <position position="111"/>
    </location>
    <ligand>
        <name>7-chloro-L-tryptophan</name>
        <dbReference type="ChEBI" id="CHEBI:58713"/>
    </ligand>
</feature>
<dbReference type="InterPro" id="IPR036188">
    <property type="entry name" value="FAD/NAD-bd_sf"/>
</dbReference>
<sequence>MGRAAATAARERRDAHASTLCRAAPPVATQVNAGEPLRHIAIVGGGTAGWMAAAALVRVLGAGATRITLVESEAIGTVGVGEATIPPIALFNALLGIDENAFLRATQGSFKLGIEFVDWLQPGQRYFHPFGTYGADFGTVPFDGLWQRMHRAGRAAPLAAYSLNTLAAMRGRFMRPQQGDALLSRLGYAFHFDAALYARLLREYAEGRGVTRLEGKVEQVLRRSPDAAIASIVLACGMRIDADFFIDCSGFRGLLIEDAPGAGFVDWSHWLFNDRAVAVPSARASAFTPYTRSTAREAGWQWRIPLQHRTGNGYVYSSAHLSDDAAAATLLANLDEEALAEPRTLRFRAGRRGLFWSGNCLALGLAAGFLEPLESTSIHLIQAGIARFLEMLPDRAGNPADIRRYNRLMAQEFDSIRDFIILHFHATARPGAYWERARTMPIPDSLAERLQIFAHSGRVFREADELFSKTSWLAVMQGQGLSARGFDPLAAAMPDAEAAARLQRVAAAMAMAVERMPAHADFIRAHCAAT</sequence>
<keyword evidence="2" id="KW-0285">Flavoprotein</keyword>
<dbReference type="Proteomes" id="UP000046187">
    <property type="component" value="Unassembled WGS sequence"/>
</dbReference>
<accession>A0A0K2ZM60</accession>
<dbReference type="InterPro" id="IPR050816">
    <property type="entry name" value="Flavin-dep_Halogenase_NPB"/>
</dbReference>
<name>A0A0K2ZM60_9XANT</name>
<keyword evidence="4" id="KW-1185">Reference proteome</keyword>
<feature type="binding site" evidence="2">
    <location>
        <position position="217"/>
    </location>
    <ligand>
        <name>FAD</name>
        <dbReference type="ChEBI" id="CHEBI:57692"/>
    </ligand>
</feature>
<evidence type="ECO:0000313" key="4">
    <source>
        <dbReference type="Proteomes" id="UP000046187"/>
    </source>
</evidence>
<keyword evidence="2" id="KW-0547">Nucleotide-binding</keyword>
<dbReference type="Pfam" id="PF04820">
    <property type="entry name" value="Trp_halogenase"/>
    <property type="match status" value="1"/>
</dbReference>
<organism evidence="3 4">
    <name type="scientific">Xanthomonas graminis pv. arrhenatheri LMG 727</name>
    <dbReference type="NCBI Taxonomy" id="1195923"/>
    <lineage>
        <taxon>Bacteria</taxon>
        <taxon>Pseudomonadati</taxon>
        <taxon>Pseudomonadota</taxon>
        <taxon>Gammaproteobacteria</taxon>
        <taxon>Lysobacterales</taxon>
        <taxon>Lysobacteraceae</taxon>
        <taxon>Xanthomonas</taxon>
        <taxon>Xanthomonas translucens group</taxon>
        <taxon>Xanthomonas graminis</taxon>
    </lineage>
</organism>